<dbReference type="PANTHER" id="PTHR43649:SF33">
    <property type="entry name" value="POLYGALACTURONAN_RHAMNOGALACTURONAN-BINDING PROTEIN YTCQ"/>
    <property type="match status" value="1"/>
</dbReference>
<keyword evidence="3" id="KW-0472">Membrane</keyword>
<dbReference type="InterPro" id="IPR006059">
    <property type="entry name" value="SBP"/>
</dbReference>
<dbReference type="InterPro" id="IPR050490">
    <property type="entry name" value="Bact_solute-bd_prot1"/>
</dbReference>
<evidence type="ECO:0000256" key="6">
    <source>
        <dbReference type="SAM" id="SignalP"/>
    </source>
</evidence>
<dbReference type="Pfam" id="PF01547">
    <property type="entry name" value="SBP_bac_1"/>
    <property type="match status" value="1"/>
</dbReference>
<keyword evidence="2 6" id="KW-0732">Signal</keyword>
<comment type="caution">
    <text evidence="7">The sequence shown here is derived from an EMBL/GenBank/DDBJ whole genome shotgun (WGS) entry which is preliminary data.</text>
</comment>
<keyword evidence="4" id="KW-0564">Palmitate</keyword>
<reference evidence="7 8" key="1">
    <citation type="submission" date="2017-10" db="EMBL/GenBank/DDBJ databases">
        <title>Bacillus sp. nov., a halophilic bacterium isolated from a Keqin Lake.</title>
        <authorList>
            <person name="Wang H."/>
        </authorList>
    </citation>
    <scope>NUCLEOTIDE SEQUENCE [LARGE SCALE GENOMIC DNA]</scope>
    <source>
        <strain evidence="7 8">KCTC 13187</strain>
    </source>
</reference>
<evidence type="ECO:0000256" key="1">
    <source>
        <dbReference type="ARBA" id="ARBA00022475"/>
    </source>
</evidence>
<proteinExistence type="predicted"/>
<dbReference type="RefSeq" id="WP_110934737.1">
    <property type="nucleotide sequence ID" value="NZ_PDOE01000005.1"/>
</dbReference>
<name>A0A3A9KB98_9BACI</name>
<accession>A0A3A9KB98</accession>
<feature type="chain" id="PRO_5039289466" evidence="6">
    <location>
        <begin position="24"/>
        <end position="471"/>
    </location>
</feature>
<keyword evidence="8" id="KW-1185">Reference proteome</keyword>
<dbReference type="EMBL" id="PDOE01000005">
    <property type="protein sequence ID" value="RKL66843.1"/>
    <property type="molecule type" value="Genomic_DNA"/>
</dbReference>
<organism evidence="7 8">
    <name type="scientific">Salipaludibacillus neizhouensis</name>
    <dbReference type="NCBI Taxonomy" id="885475"/>
    <lineage>
        <taxon>Bacteria</taxon>
        <taxon>Bacillati</taxon>
        <taxon>Bacillota</taxon>
        <taxon>Bacilli</taxon>
        <taxon>Bacillales</taxon>
        <taxon>Bacillaceae</taxon>
    </lineage>
</organism>
<dbReference type="Gene3D" id="3.40.190.10">
    <property type="entry name" value="Periplasmic binding protein-like II"/>
    <property type="match status" value="1"/>
</dbReference>
<evidence type="ECO:0000313" key="7">
    <source>
        <dbReference type="EMBL" id="RKL66843.1"/>
    </source>
</evidence>
<dbReference type="PANTHER" id="PTHR43649">
    <property type="entry name" value="ARABINOSE-BINDING PROTEIN-RELATED"/>
    <property type="match status" value="1"/>
</dbReference>
<sequence>MEISKKKMGAFSMIMASSALLFACSGSGSTGGVEDSEVDEDGVTHISLSTWGIPAELKVMEELVTNFEEENPDINVNLLHIPDDYTGKMNTMLAGGTAPDVVFASDGDFGGWARAGLFLDIQEMAEESTIDLDDMWDTALDRYRWDGSRRGQGNLHALPKDIGPSAIYYNKDLFDEAGVEYPDPVEPMTWDELLETAKALTDAEKDQFGLGPIWWEGFVWSNGGEFLSEDLTEFILHEEEGVEALQFVADLTNVHKVAPNSHQLDAMDADQMFETGRIAMNMAGRWMVPDYREMNFDWDVAPMPQGPTGISTNWSGSVGYAINEKTNFPEASFKLVEYLAGERGQEIQTELGFAIPTYESLAETDVFLQPDQKPANAEAFIIGAKTQRPGPWNITPNNRWLDELNQNLGDVMNGERSAEEVLNEIQPAVQEFLEAGNPEIFGEEVTEEDLELHIDEDIELDDELKELEERE</sequence>
<evidence type="ECO:0000256" key="4">
    <source>
        <dbReference type="ARBA" id="ARBA00023139"/>
    </source>
</evidence>
<evidence type="ECO:0000256" key="3">
    <source>
        <dbReference type="ARBA" id="ARBA00023136"/>
    </source>
</evidence>
<dbReference type="AlphaFoldDB" id="A0A3A9KB98"/>
<feature type="signal peptide" evidence="6">
    <location>
        <begin position="1"/>
        <end position="23"/>
    </location>
</feature>
<evidence type="ECO:0000256" key="5">
    <source>
        <dbReference type="ARBA" id="ARBA00023288"/>
    </source>
</evidence>
<protein>
    <submittedName>
        <fullName evidence="7">ABC transporter substrate-binding protein</fullName>
    </submittedName>
</protein>
<gene>
    <name evidence="7" type="ORF">CR203_13500</name>
</gene>
<keyword evidence="5" id="KW-0449">Lipoprotein</keyword>
<dbReference type="OrthoDB" id="9782846at2"/>
<evidence type="ECO:0000313" key="8">
    <source>
        <dbReference type="Proteomes" id="UP000281498"/>
    </source>
</evidence>
<dbReference type="PROSITE" id="PS51257">
    <property type="entry name" value="PROKAR_LIPOPROTEIN"/>
    <property type="match status" value="1"/>
</dbReference>
<dbReference type="Proteomes" id="UP000281498">
    <property type="component" value="Unassembled WGS sequence"/>
</dbReference>
<dbReference type="CDD" id="cd13585">
    <property type="entry name" value="PBP2_TMBP_like"/>
    <property type="match status" value="1"/>
</dbReference>
<evidence type="ECO:0000256" key="2">
    <source>
        <dbReference type="ARBA" id="ARBA00022729"/>
    </source>
</evidence>
<dbReference type="SUPFAM" id="SSF53850">
    <property type="entry name" value="Periplasmic binding protein-like II"/>
    <property type="match status" value="1"/>
</dbReference>
<keyword evidence="1" id="KW-1003">Cell membrane</keyword>